<feature type="compositionally biased region" description="Low complexity" evidence="1">
    <location>
        <begin position="68"/>
        <end position="90"/>
    </location>
</feature>
<feature type="compositionally biased region" description="Basic and acidic residues" evidence="1">
    <location>
        <begin position="24"/>
        <end position="42"/>
    </location>
</feature>
<dbReference type="Proteomes" id="UP000274429">
    <property type="component" value="Unassembled WGS sequence"/>
</dbReference>
<dbReference type="STRING" id="6205.A0A0R3XAF5"/>
<reference evidence="4" key="1">
    <citation type="submission" date="2017-02" db="UniProtKB">
        <authorList>
            <consortium name="WormBaseParasite"/>
        </authorList>
    </citation>
    <scope>IDENTIFICATION</scope>
</reference>
<dbReference type="AlphaFoldDB" id="A0A0R3XAF5"/>
<keyword evidence="3" id="KW-1185">Reference proteome</keyword>
<proteinExistence type="predicted"/>
<accession>A0A0R3XAF5</accession>
<dbReference type="EMBL" id="UYWX01021790">
    <property type="protein sequence ID" value="VDM35495.1"/>
    <property type="molecule type" value="Genomic_DNA"/>
</dbReference>
<gene>
    <name evidence="2" type="ORF">TTAC_LOCUS10515</name>
</gene>
<name>A0A0R3XAF5_HYDTA</name>
<protein>
    <submittedName>
        <fullName evidence="4">FoP_duplication domain-containing protein</fullName>
    </submittedName>
</protein>
<feature type="region of interest" description="Disordered" evidence="1">
    <location>
        <begin position="228"/>
        <end position="263"/>
    </location>
</feature>
<evidence type="ECO:0000313" key="3">
    <source>
        <dbReference type="Proteomes" id="UP000274429"/>
    </source>
</evidence>
<dbReference type="OrthoDB" id="1914839at2759"/>
<feature type="compositionally biased region" description="Basic residues" evidence="1">
    <location>
        <begin position="132"/>
        <end position="159"/>
    </location>
</feature>
<feature type="compositionally biased region" description="Basic and acidic residues" evidence="1">
    <location>
        <begin position="110"/>
        <end position="121"/>
    </location>
</feature>
<organism evidence="4">
    <name type="scientific">Hydatigena taeniaeformis</name>
    <name type="common">Feline tapeworm</name>
    <name type="synonym">Taenia taeniaeformis</name>
    <dbReference type="NCBI Taxonomy" id="6205"/>
    <lineage>
        <taxon>Eukaryota</taxon>
        <taxon>Metazoa</taxon>
        <taxon>Spiralia</taxon>
        <taxon>Lophotrochozoa</taxon>
        <taxon>Platyhelminthes</taxon>
        <taxon>Cestoda</taxon>
        <taxon>Eucestoda</taxon>
        <taxon>Cyclophyllidea</taxon>
        <taxon>Taeniidae</taxon>
        <taxon>Hydatigera</taxon>
    </lineage>
</organism>
<feature type="compositionally biased region" description="Low complexity" evidence="1">
    <location>
        <begin position="228"/>
        <end position="242"/>
    </location>
</feature>
<feature type="compositionally biased region" description="Basic and acidic residues" evidence="1">
    <location>
        <begin position="91"/>
        <end position="101"/>
    </location>
</feature>
<sequence>MEVENGVLTHYVNKSDLPLTSKTLQDRVQQRLKDIERRHRGEPGVGGGGEGSDGHWRGRGGFRGTGDRGFYPRGRSSGPRGVPRGSWRGSWRGDDGGEWRGGRRGNWYGNRDRYGGDRRGGGVDGGPDDFRKRPRRYDRSRSHSASRSRSRSPVSRSRRSRDSRSMSRSHSRSYSRSISRSPSPFPKKPISRARIKTPPLAPLTNRQSDSEEQMADVEQFVAQLQAKRQLEAEQAAAAAAAANTASDQPLIGPQIPGSASATE</sequence>
<evidence type="ECO:0000256" key="1">
    <source>
        <dbReference type="SAM" id="MobiDB-lite"/>
    </source>
</evidence>
<dbReference type="WBParaSite" id="TTAC_0001053201-mRNA-1">
    <property type="protein sequence ID" value="TTAC_0001053201-mRNA-1"/>
    <property type="gene ID" value="TTAC_0001053201"/>
</dbReference>
<feature type="region of interest" description="Disordered" evidence="1">
    <location>
        <begin position="1"/>
        <end position="216"/>
    </location>
</feature>
<evidence type="ECO:0000313" key="4">
    <source>
        <dbReference type="WBParaSite" id="TTAC_0001053201-mRNA-1"/>
    </source>
</evidence>
<reference evidence="2 3" key="2">
    <citation type="submission" date="2018-11" db="EMBL/GenBank/DDBJ databases">
        <authorList>
            <consortium name="Pathogen Informatics"/>
        </authorList>
    </citation>
    <scope>NUCLEOTIDE SEQUENCE [LARGE SCALE GENOMIC DNA]</scope>
</reference>
<evidence type="ECO:0000313" key="2">
    <source>
        <dbReference type="EMBL" id="VDM35495.1"/>
    </source>
</evidence>